<name>S9QWL7_9RHOB</name>
<gene>
    <name evidence="2" type="ORF">Salmuc_01778</name>
</gene>
<keyword evidence="3" id="KW-1185">Reference proteome</keyword>
<dbReference type="AlphaFoldDB" id="S9QWL7"/>
<evidence type="ECO:0000313" key="3">
    <source>
        <dbReference type="Proteomes" id="UP000015347"/>
    </source>
</evidence>
<accession>S9QWL7</accession>
<reference evidence="3" key="1">
    <citation type="journal article" date="2014" name="Stand. Genomic Sci.">
        <title>Genome sequence of the exopolysaccharide-producing Salipiger mucosus type strain (DSM 16094(T)), a moderately halophilic member of the Roseobacter clade.</title>
        <authorList>
            <person name="Riedel T."/>
            <person name="Spring S."/>
            <person name="Fiebig A."/>
            <person name="Petersen J."/>
            <person name="Kyrpides N.C."/>
            <person name="Goker M."/>
            <person name="Klenk H.P."/>
        </authorList>
    </citation>
    <scope>NUCLEOTIDE SEQUENCE [LARGE SCALE GENOMIC DNA]</scope>
    <source>
        <strain evidence="3">DSM 16094</strain>
    </source>
</reference>
<dbReference type="HOGENOM" id="CLU_1625896_0_0_5"/>
<dbReference type="EMBL" id="APVH01000013">
    <property type="protein sequence ID" value="EPX84003.1"/>
    <property type="molecule type" value="Genomic_DNA"/>
</dbReference>
<dbReference type="OrthoDB" id="9983405at2"/>
<dbReference type="RefSeq" id="WP_020038194.1">
    <property type="nucleotide sequence ID" value="NZ_KE557274.1"/>
</dbReference>
<proteinExistence type="predicted"/>
<comment type="caution">
    <text evidence="2">The sequence shown here is derived from an EMBL/GenBank/DDBJ whole genome shotgun (WGS) entry which is preliminary data.</text>
</comment>
<dbReference type="Proteomes" id="UP000015347">
    <property type="component" value="Unassembled WGS sequence"/>
</dbReference>
<feature type="region of interest" description="Disordered" evidence="1">
    <location>
        <begin position="144"/>
        <end position="163"/>
    </location>
</feature>
<evidence type="ECO:0000313" key="2">
    <source>
        <dbReference type="EMBL" id="EPX84003.1"/>
    </source>
</evidence>
<organism evidence="2 3">
    <name type="scientific">Salipiger mucosus DSM 16094</name>
    <dbReference type="NCBI Taxonomy" id="1123237"/>
    <lineage>
        <taxon>Bacteria</taxon>
        <taxon>Pseudomonadati</taxon>
        <taxon>Pseudomonadota</taxon>
        <taxon>Alphaproteobacteria</taxon>
        <taxon>Rhodobacterales</taxon>
        <taxon>Roseobacteraceae</taxon>
        <taxon>Salipiger</taxon>
    </lineage>
</organism>
<protein>
    <submittedName>
        <fullName evidence="2">Uncharacterized protein</fullName>
    </submittedName>
</protein>
<dbReference type="STRING" id="1123237.Salmuc_01778"/>
<evidence type="ECO:0000256" key="1">
    <source>
        <dbReference type="SAM" id="MobiDB-lite"/>
    </source>
</evidence>
<sequence length="163" mass="17724">MISLDISSLAQWYAKLPNDFQKAIKSDLPDPDREDLKALSTKLAETELADLKTLLEGSTEELRALGRIGRIRLLAAITAKTYPYQVKVFKEITEAEDSEGGGHSETQVLFIEDIKAFNEAVAARVYTSNLDSVALSALNDAAIDQAPDIEPDPEPDAPAAPPQ</sequence>